<dbReference type="InterPro" id="IPR041792">
    <property type="entry name" value="MPP_PAP"/>
</dbReference>
<feature type="domain" description="Purple acid phosphatase C-terminal" evidence="6">
    <location>
        <begin position="317"/>
        <end position="379"/>
    </location>
</feature>
<proteinExistence type="inferred from homology"/>
<dbReference type="InterPro" id="IPR008963">
    <property type="entry name" value="Purple_acid_Pase-like_N"/>
</dbReference>
<dbReference type="CDD" id="cd00839">
    <property type="entry name" value="MPP_PAPs"/>
    <property type="match status" value="1"/>
</dbReference>
<evidence type="ECO:0000259" key="5">
    <source>
        <dbReference type="Pfam" id="PF00149"/>
    </source>
</evidence>
<dbReference type="SUPFAM" id="SSF49363">
    <property type="entry name" value="Purple acid phosphatase, N-terminal domain"/>
    <property type="match status" value="1"/>
</dbReference>
<feature type="signal peptide" evidence="3">
    <location>
        <begin position="1"/>
        <end position="24"/>
    </location>
</feature>
<keyword evidence="8" id="KW-1185">Reference proteome</keyword>
<organism evidence="7 8">
    <name type="scientific">Batillaria attramentaria</name>
    <dbReference type="NCBI Taxonomy" id="370345"/>
    <lineage>
        <taxon>Eukaryota</taxon>
        <taxon>Metazoa</taxon>
        <taxon>Spiralia</taxon>
        <taxon>Lophotrochozoa</taxon>
        <taxon>Mollusca</taxon>
        <taxon>Gastropoda</taxon>
        <taxon>Caenogastropoda</taxon>
        <taxon>Sorbeoconcha</taxon>
        <taxon>Cerithioidea</taxon>
        <taxon>Batillariidae</taxon>
        <taxon>Batillaria</taxon>
    </lineage>
</organism>
<dbReference type="EC" id="3.1.3.2" evidence="3"/>
<keyword evidence="4" id="KW-0812">Transmembrane</keyword>
<feature type="chain" id="PRO_5044533309" description="Purple acid phosphatase" evidence="3">
    <location>
        <begin position="25"/>
        <end position="495"/>
    </location>
</feature>
<dbReference type="Proteomes" id="UP001519460">
    <property type="component" value="Unassembled WGS sequence"/>
</dbReference>
<gene>
    <name evidence="7" type="ORF">BaRGS_00040252</name>
</gene>
<evidence type="ECO:0000256" key="1">
    <source>
        <dbReference type="ARBA" id="ARBA00022729"/>
    </source>
</evidence>
<keyword evidence="4" id="KW-0472">Membrane</keyword>
<feature type="domain" description="Calcineurin-like phosphoesterase" evidence="5">
    <location>
        <begin position="106"/>
        <end position="294"/>
    </location>
</feature>
<dbReference type="PANTHER" id="PTHR45867">
    <property type="entry name" value="PURPLE ACID PHOSPHATASE"/>
    <property type="match status" value="1"/>
</dbReference>
<dbReference type="Gene3D" id="3.60.21.10">
    <property type="match status" value="1"/>
</dbReference>
<evidence type="ECO:0000256" key="3">
    <source>
        <dbReference type="RuleBase" id="RU361203"/>
    </source>
</evidence>
<comment type="caution">
    <text evidence="7">The sequence shown here is derived from an EMBL/GenBank/DDBJ whole genome shotgun (WGS) entry which is preliminary data.</text>
</comment>
<evidence type="ECO:0000313" key="7">
    <source>
        <dbReference type="EMBL" id="KAK7446637.1"/>
    </source>
</evidence>
<comment type="catalytic activity">
    <reaction evidence="3">
        <text>a phosphate monoester + H2O = an alcohol + phosphate</text>
        <dbReference type="Rhea" id="RHEA:15017"/>
        <dbReference type="ChEBI" id="CHEBI:15377"/>
        <dbReference type="ChEBI" id="CHEBI:30879"/>
        <dbReference type="ChEBI" id="CHEBI:43474"/>
        <dbReference type="ChEBI" id="CHEBI:67140"/>
        <dbReference type="EC" id="3.1.3.2"/>
    </reaction>
</comment>
<evidence type="ECO:0000259" key="6">
    <source>
        <dbReference type="Pfam" id="PF14008"/>
    </source>
</evidence>
<keyword evidence="2" id="KW-0325">Glycoprotein</keyword>
<dbReference type="AlphaFoldDB" id="A0ABD0J0Y5"/>
<keyword evidence="3" id="KW-0378">Hydrolase</keyword>
<evidence type="ECO:0000256" key="4">
    <source>
        <dbReference type="SAM" id="Phobius"/>
    </source>
</evidence>
<dbReference type="EMBL" id="JACVVK020000780">
    <property type="protein sequence ID" value="KAK7446637.1"/>
    <property type="molecule type" value="Genomic_DNA"/>
</dbReference>
<dbReference type="Pfam" id="PF14008">
    <property type="entry name" value="Metallophos_C"/>
    <property type="match status" value="1"/>
</dbReference>
<dbReference type="Pfam" id="PF00149">
    <property type="entry name" value="Metallophos"/>
    <property type="match status" value="1"/>
</dbReference>
<name>A0ABD0J0Y5_9CAEN</name>
<evidence type="ECO:0000313" key="8">
    <source>
        <dbReference type="Proteomes" id="UP001519460"/>
    </source>
</evidence>
<feature type="transmembrane region" description="Helical" evidence="4">
    <location>
        <begin position="412"/>
        <end position="434"/>
    </location>
</feature>
<dbReference type="PANTHER" id="PTHR45867:SF10">
    <property type="entry name" value="PURPLE ACID PHOSPHATASE"/>
    <property type="match status" value="1"/>
</dbReference>
<reference evidence="7 8" key="1">
    <citation type="journal article" date="2023" name="Sci. Data">
        <title>Genome assembly of the Korean intertidal mud-creeper Batillaria attramentaria.</title>
        <authorList>
            <person name="Patra A.K."/>
            <person name="Ho P.T."/>
            <person name="Jun S."/>
            <person name="Lee S.J."/>
            <person name="Kim Y."/>
            <person name="Won Y.J."/>
        </authorList>
    </citation>
    <scope>NUCLEOTIDE SEQUENCE [LARGE SCALE GENOMIC DNA]</scope>
    <source>
        <strain evidence="7">Wonlab-2016</strain>
    </source>
</reference>
<sequence length="495" mass="56836">MHRCAALVLVCSTVAFTLLQSGSAVEQIHITLGDTDSEMRVLWATPSNVTSWVSYGTQRGDRLKRTQRSENLRQGRRYFYRVYAEGSPVSRMYNFTTLPVHKNVSMTYLVYGDLGVRDGTDTFPALQAELAHWNHTAVWHIGDEFLRLIEPVASSLPYMVSPGNHEIAGDFLHYRTRFSTPGTPWPIPKGKMWYSYDIGLVHFISYSTEVYFTYNEEYECSQYYWLLEDLVKANRNRARVPWIVAMGHRPMYCSNADADDCTGWLFGGRVRAGLENLFHTQGVDLIVEAHEHSYERLWPVYNYNVIQTNYVNPRGSVHVISGAAGNQEGNDKFGPYSKAWSAYRHSKPRDNNFGRLHVHNRTHIHWQQVRVKDGHVFDSFWLVQHEHGPFVPNANCTLSVSTHSSCHCPSPFYVLVLTYAAMFMACFAVIAVVAKLCWRWRMRIFGKCYVWGVLGQRPYLVYKTLSSKQIYEEEDATLISADEPSFFVGRAQGIQ</sequence>
<dbReference type="Gene3D" id="2.60.40.380">
    <property type="entry name" value="Purple acid phosphatase-like, N-terminal"/>
    <property type="match status" value="1"/>
</dbReference>
<evidence type="ECO:0000256" key="2">
    <source>
        <dbReference type="ARBA" id="ARBA00023180"/>
    </source>
</evidence>
<keyword evidence="1 3" id="KW-0732">Signal</keyword>
<dbReference type="SUPFAM" id="SSF56300">
    <property type="entry name" value="Metallo-dependent phosphatases"/>
    <property type="match status" value="1"/>
</dbReference>
<keyword evidence="4" id="KW-1133">Transmembrane helix</keyword>
<dbReference type="InterPro" id="IPR004843">
    <property type="entry name" value="Calcineurin-like_PHP"/>
</dbReference>
<dbReference type="GO" id="GO:0003993">
    <property type="term" value="F:acid phosphatase activity"/>
    <property type="evidence" value="ECO:0007669"/>
    <property type="project" value="UniProtKB-EC"/>
</dbReference>
<comment type="similarity">
    <text evidence="3">Belongs to the metallophosphoesterase superfamily. Purple acid phosphatase family.</text>
</comment>
<accession>A0ABD0J0Y5</accession>
<dbReference type="InterPro" id="IPR029052">
    <property type="entry name" value="Metallo-depent_PP-like"/>
</dbReference>
<protein>
    <recommendedName>
        <fullName evidence="3">Purple acid phosphatase</fullName>
        <ecNumber evidence="3">3.1.3.2</ecNumber>
    </recommendedName>
</protein>
<dbReference type="InterPro" id="IPR025733">
    <property type="entry name" value="PAPs_C"/>
</dbReference>